<reference evidence="8" key="1">
    <citation type="submission" date="2018-03" db="EMBL/GenBank/DDBJ databases">
        <authorList>
            <person name="Sun L."/>
            <person name="Liu H."/>
            <person name="Chen W."/>
            <person name="Huang K."/>
            <person name="Liu W."/>
            <person name="Gao X."/>
        </authorList>
    </citation>
    <scope>NUCLEOTIDE SEQUENCE [LARGE SCALE GENOMIC DNA]</scope>
    <source>
        <strain evidence="8">SH9</strain>
    </source>
</reference>
<dbReference type="NCBIfam" id="TIGR01730">
    <property type="entry name" value="RND_mfp"/>
    <property type="match status" value="1"/>
</dbReference>
<evidence type="ECO:0000259" key="6">
    <source>
        <dbReference type="Pfam" id="PF25989"/>
    </source>
</evidence>
<dbReference type="Gene3D" id="2.40.30.170">
    <property type="match status" value="1"/>
</dbReference>
<comment type="caution">
    <text evidence="7">The sequence shown here is derived from an EMBL/GenBank/DDBJ whole genome shotgun (WGS) entry which is preliminary data.</text>
</comment>
<name>A0A2T1HPJ2_9HYPH</name>
<dbReference type="InterPro" id="IPR006143">
    <property type="entry name" value="RND_pump_MFP"/>
</dbReference>
<feature type="domain" description="Multidrug resistance protein MdtA-like barrel-sandwich hybrid" evidence="4">
    <location>
        <begin position="56"/>
        <end position="186"/>
    </location>
</feature>
<evidence type="ECO:0000313" key="8">
    <source>
        <dbReference type="Proteomes" id="UP000239772"/>
    </source>
</evidence>
<dbReference type="PANTHER" id="PTHR30158">
    <property type="entry name" value="ACRA/E-RELATED COMPONENT OF DRUG EFFLUX TRANSPORTER"/>
    <property type="match status" value="1"/>
</dbReference>
<keyword evidence="2" id="KW-0732">Signal</keyword>
<dbReference type="Gene3D" id="1.10.287.470">
    <property type="entry name" value="Helix hairpin bin"/>
    <property type="match status" value="1"/>
</dbReference>
<feature type="domain" description="YknX-like C-terminal permuted SH3-like" evidence="6">
    <location>
        <begin position="292"/>
        <end position="356"/>
    </location>
</feature>
<dbReference type="Pfam" id="PF25989">
    <property type="entry name" value="YknX_C"/>
    <property type="match status" value="1"/>
</dbReference>
<feature type="chain" id="PRO_5015630551" evidence="2">
    <location>
        <begin position="26"/>
        <end position="368"/>
    </location>
</feature>
<dbReference type="Pfam" id="PF25917">
    <property type="entry name" value="BSH_RND"/>
    <property type="match status" value="1"/>
</dbReference>
<dbReference type="InterPro" id="IPR058637">
    <property type="entry name" value="YknX-like_C"/>
</dbReference>
<evidence type="ECO:0000259" key="5">
    <source>
        <dbReference type="Pfam" id="PF25944"/>
    </source>
</evidence>
<feature type="domain" description="Multidrug resistance protein MdtA-like alpha-helical hairpin" evidence="3">
    <location>
        <begin position="97"/>
        <end position="165"/>
    </location>
</feature>
<accession>A0A2T1HPJ2</accession>
<keyword evidence="8" id="KW-1185">Reference proteome</keyword>
<protein>
    <submittedName>
        <fullName evidence="7">Efflux transporter periplasmic adaptor subunit</fullName>
    </submittedName>
</protein>
<dbReference type="RefSeq" id="WP_106338451.1">
    <property type="nucleotide sequence ID" value="NZ_PVZS01000023.1"/>
</dbReference>
<dbReference type="InterPro" id="IPR058626">
    <property type="entry name" value="MdtA-like_b-barrel"/>
</dbReference>
<dbReference type="Gene3D" id="2.40.50.100">
    <property type="match status" value="1"/>
</dbReference>
<dbReference type="Proteomes" id="UP000239772">
    <property type="component" value="Unassembled WGS sequence"/>
</dbReference>
<evidence type="ECO:0000259" key="3">
    <source>
        <dbReference type="Pfam" id="PF25876"/>
    </source>
</evidence>
<evidence type="ECO:0000256" key="1">
    <source>
        <dbReference type="ARBA" id="ARBA00009477"/>
    </source>
</evidence>
<feature type="domain" description="Multidrug resistance protein MdtA-like beta-barrel" evidence="5">
    <location>
        <begin position="201"/>
        <end position="284"/>
    </location>
</feature>
<evidence type="ECO:0000313" key="7">
    <source>
        <dbReference type="EMBL" id="PSC03570.1"/>
    </source>
</evidence>
<dbReference type="GO" id="GO:0005886">
    <property type="term" value="C:plasma membrane"/>
    <property type="evidence" value="ECO:0007669"/>
    <property type="project" value="TreeGrafter"/>
</dbReference>
<dbReference type="Pfam" id="PF25876">
    <property type="entry name" value="HH_MFP_RND"/>
    <property type="match status" value="1"/>
</dbReference>
<comment type="similarity">
    <text evidence="1">Belongs to the membrane fusion protein (MFP) (TC 8.A.1) family.</text>
</comment>
<dbReference type="SUPFAM" id="SSF111369">
    <property type="entry name" value="HlyD-like secretion proteins"/>
    <property type="match status" value="1"/>
</dbReference>
<gene>
    <name evidence="7" type="ORF">SLNSH_18180</name>
</gene>
<dbReference type="InterPro" id="IPR058625">
    <property type="entry name" value="MdtA-like_BSH"/>
</dbReference>
<dbReference type="InterPro" id="IPR058624">
    <property type="entry name" value="MdtA-like_HH"/>
</dbReference>
<evidence type="ECO:0000259" key="4">
    <source>
        <dbReference type="Pfam" id="PF25917"/>
    </source>
</evidence>
<dbReference type="Pfam" id="PF25944">
    <property type="entry name" value="Beta-barrel_RND"/>
    <property type="match status" value="1"/>
</dbReference>
<dbReference type="GO" id="GO:0030313">
    <property type="term" value="C:cell envelope"/>
    <property type="evidence" value="ECO:0007669"/>
    <property type="project" value="UniProtKB-SubCell"/>
</dbReference>
<organism evidence="7 8">
    <name type="scientific">Alsobacter soli</name>
    <dbReference type="NCBI Taxonomy" id="2109933"/>
    <lineage>
        <taxon>Bacteria</taxon>
        <taxon>Pseudomonadati</taxon>
        <taxon>Pseudomonadota</taxon>
        <taxon>Alphaproteobacteria</taxon>
        <taxon>Hyphomicrobiales</taxon>
        <taxon>Alsobacteraceae</taxon>
        <taxon>Alsobacter</taxon>
    </lineage>
</organism>
<dbReference type="GO" id="GO:0046677">
    <property type="term" value="P:response to antibiotic"/>
    <property type="evidence" value="ECO:0007669"/>
    <property type="project" value="TreeGrafter"/>
</dbReference>
<evidence type="ECO:0000256" key="2">
    <source>
        <dbReference type="SAM" id="SignalP"/>
    </source>
</evidence>
<dbReference type="PANTHER" id="PTHR30158:SF3">
    <property type="entry name" value="MULTIDRUG EFFLUX PUMP SUBUNIT ACRA-RELATED"/>
    <property type="match status" value="1"/>
</dbReference>
<dbReference type="AlphaFoldDB" id="A0A2T1HPJ2"/>
<dbReference type="GO" id="GO:0022857">
    <property type="term" value="F:transmembrane transporter activity"/>
    <property type="evidence" value="ECO:0007669"/>
    <property type="project" value="InterPro"/>
</dbReference>
<proteinExistence type="inferred from homology"/>
<dbReference type="EMBL" id="PVZS01000023">
    <property type="protein sequence ID" value="PSC03570.1"/>
    <property type="molecule type" value="Genomic_DNA"/>
</dbReference>
<sequence>MRHGASGRVLACVLLAAVTSGHAQAQQAVPVTTAPAERKPVSQTAQFVGRIEAPERVEIRARVKGMLEAVLFKEGDRVAAGAPLYRIDKSEFAAAVEQAQGDLERAKASFTLAGLDRQRAETLLAKNAGSVQSRDQAVAQEAQARGAVITSQATLDKANINLGYTDIVSPIAGRIGRTAVTKGNIVGPDSGVLATIVSEDPMHVTFPVSQRDYLAAVQGGQAKGAEHEVEIRFSDGFVYPERGLINFLDVSVDRGTDTITVRADLPNPKGLLTDGQLVRVDVRTGAPQERVLVPQSALIADQGGVYVFVVDNGKAVTRRLKLGGSEGQNAIVASGLDGGELVVVEGMQTLRPGAPVVARPQTIPQAGG</sequence>
<dbReference type="Gene3D" id="2.40.420.20">
    <property type="match status" value="1"/>
</dbReference>
<dbReference type="OrthoDB" id="9816569at2"/>
<feature type="signal peptide" evidence="2">
    <location>
        <begin position="1"/>
        <end position="25"/>
    </location>
</feature>